<dbReference type="AlphaFoldDB" id="A0A1L9RM76"/>
<accession>A0A1L9RM76</accession>
<dbReference type="PANTHER" id="PTHR33112">
    <property type="entry name" value="DOMAIN PROTEIN, PUTATIVE-RELATED"/>
    <property type="match status" value="1"/>
</dbReference>
<evidence type="ECO:0000256" key="1">
    <source>
        <dbReference type="SAM" id="MobiDB-lite"/>
    </source>
</evidence>
<protein>
    <recommendedName>
        <fullName evidence="2">Heterokaryon incompatibility domain-containing protein</fullName>
    </recommendedName>
</protein>
<gene>
    <name evidence="3" type="ORF">ASPWEDRAFT_41297</name>
</gene>
<organism evidence="3 4">
    <name type="scientific">Aspergillus wentii DTO 134E9</name>
    <dbReference type="NCBI Taxonomy" id="1073089"/>
    <lineage>
        <taxon>Eukaryota</taxon>
        <taxon>Fungi</taxon>
        <taxon>Dikarya</taxon>
        <taxon>Ascomycota</taxon>
        <taxon>Pezizomycotina</taxon>
        <taxon>Eurotiomycetes</taxon>
        <taxon>Eurotiomycetidae</taxon>
        <taxon>Eurotiales</taxon>
        <taxon>Aspergillaceae</taxon>
        <taxon>Aspergillus</taxon>
        <taxon>Aspergillus subgen. Cremei</taxon>
    </lineage>
</organism>
<dbReference type="RefSeq" id="XP_040689736.1">
    <property type="nucleotide sequence ID" value="XM_040835518.1"/>
</dbReference>
<dbReference type="EMBL" id="KV878212">
    <property type="protein sequence ID" value="OJJ36060.1"/>
    <property type="molecule type" value="Genomic_DNA"/>
</dbReference>
<proteinExistence type="predicted"/>
<feature type="region of interest" description="Disordered" evidence="1">
    <location>
        <begin position="1"/>
        <end position="26"/>
    </location>
</feature>
<dbReference type="Proteomes" id="UP000184383">
    <property type="component" value="Unassembled WGS sequence"/>
</dbReference>
<keyword evidence="4" id="KW-1185">Reference proteome</keyword>
<name>A0A1L9RM76_ASPWE</name>
<feature type="domain" description="Heterokaryon incompatibility" evidence="2">
    <location>
        <begin position="235"/>
        <end position="363"/>
    </location>
</feature>
<dbReference type="PANTHER" id="PTHR33112:SF1">
    <property type="entry name" value="HETEROKARYON INCOMPATIBILITY DOMAIN-CONTAINING PROTEIN"/>
    <property type="match status" value="1"/>
</dbReference>
<dbReference type="OrthoDB" id="5135333at2759"/>
<sequence>MSSEPLPKRQRQSSDGVEGTRPRRERDFDALYPLTQLPNKQDHDSLCKECRVLDEEISCHSLKDFTYKGKVLRSNLAIFTVGSCAMCQFINHSIRSHVVRSPNGCQDSFDLFQLRIFSATKSFFWLYESGRKDFETVPMLAVVFEPIFHQKDVCINSIKDIVPEFLIPKYPGLSSLSLSAKTVKADSVDFGFIEQSISYCDKYHCCSKPVYSQVRITVYDFSSDKTVEVELPCKYVALSYVWGEPDPNKMERPDVKPRVVEDVIQIARQLGIQYIWVDKYCIDQKDPQKQLDSMYAIYNNAYLTVVDGAGSNMHNGLVGVSTPRTGNQEVIKLAEKSWVSTLSNPTFLFAKSAWNSRGWTYQEAMASPRLLIFTREQVYFECKAMIGWESLHIPLDAYHIKQRSRLKRGLREPVFCLETARPKHYDDRADFPRYITAYTRRTLRNSFDSLNAIKGVLGFLKRYPERSIHTFWGVPLYALVPEDYASALTSGMAWTFLRPQKHPTNKHIRRRRIFPSWSWAGWEGVVGSFELSEWNHYTKPSIGIQVAEESEYSIRWSEFWQSKGSTRGGNRKNLWAHGLDPKTDRNAEYSYPWIEITTGFIRVNLVYLTPSDTEKYGVEHAECDKPGFFIDPPNARSRYTPVAFPEDCPELTAANASYICNRQWDCILLGYTTKGKDNPFVMMLHYSDNRFERVWGGRIPWIDNWEKSCPLEERCVRLY</sequence>
<evidence type="ECO:0000313" key="4">
    <source>
        <dbReference type="Proteomes" id="UP000184383"/>
    </source>
</evidence>
<dbReference type="VEuPathDB" id="FungiDB:ASPWEDRAFT_41297"/>
<dbReference type="STRING" id="1073089.A0A1L9RM76"/>
<dbReference type="Pfam" id="PF06985">
    <property type="entry name" value="HET"/>
    <property type="match status" value="1"/>
</dbReference>
<reference evidence="4" key="1">
    <citation type="journal article" date="2017" name="Genome Biol.">
        <title>Comparative genomics reveals high biological diversity and specific adaptations in the industrially and medically important fungal genus Aspergillus.</title>
        <authorList>
            <person name="de Vries R.P."/>
            <person name="Riley R."/>
            <person name="Wiebenga A."/>
            <person name="Aguilar-Osorio G."/>
            <person name="Amillis S."/>
            <person name="Uchima C.A."/>
            <person name="Anderluh G."/>
            <person name="Asadollahi M."/>
            <person name="Askin M."/>
            <person name="Barry K."/>
            <person name="Battaglia E."/>
            <person name="Bayram O."/>
            <person name="Benocci T."/>
            <person name="Braus-Stromeyer S.A."/>
            <person name="Caldana C."/>
            <person name="Canovas D."/>
            <person name="Cerqueira G.C."/>
            <person name="Chen F."/>
            <person name="Chen W."/>
            <person name="Choi C."/>
            <person name="Clum A."/>
            <person name="Dos Santos R.A."/>
            <person name="Damasio A.R."/>
            <person name="Diallinas G."/>
            <person name="Emri T."/>
            <person name="Fekete E."/>
            <person name="Flipphi M."/>
            <person name="Freyberg S."/>
            <person name="Gallo A."/>
            <person name="Gournas C."/>
            <person name="Habgood R."/>
            <person name="Hainaut M."/>
            <person name="Harispe M.L."/>
            <person name="Henrissat B."/>
            <person name="Hilden K.S."/>
            <person name="Hope R."/>
            <person name="Hossain A."/>
            <person name="Karabika E."/>
            <person name="Karaffa L."/>
            <person name="Karanyi Z."/>
            <person name="Krasevec N."/>
            <person name="Kuo A."/>
            <person name="Kusch H."/>
            <person name="LaButti K."/>
            <person name="Lagendijk E.L."/>
            <person name="Lapidus A."/>
            <person name="Levasseur A."/>
            <person name="Lindquist E."/>
            <person name="Lipzen A."/>
            <person name="Logrieco A.F."/>
            <person name="MacCabe A."/>
            <person name="Maekelae M.R."/>
            <person name="Malavazi I."/>
            <person name="Melin P."/>
            <person name="Meyer V."/>
            <person name="Mielnichuk N."/>
            <person name="Miskei M."/>
            <person name="Molnar A.P."/>
            <person name="Mule G."/>
            <person name="Ngan C.Y."/>
            <person name="Orejas M."/>
            <person name="Orosz E."/>
            <person name="Ouedraogo J.P."/>
            <person name="Overkamp K.M."/>
            <person name="Park H.-S."/>
            <person name="Perrone G."/>
            <person name="Piumi F."/>
            <person name="Punt P.J."/>
            <person name="Ram A.F."/>
            <person name="Ramon A."/>
            <person name="Rauscher S."/>
            <person name="Record E."/>
            <person name="Riano-Pachon D.M."/>
            <person name="Robert V."/>
            <person name="Roehrig J."/>
            <person name="Ruller R."/>
            <person name="Salamov A."/>
            <person name="Salih N.S."/>
            <person name="Samson R.A."/>
            <person name="Sandor E."/>
            <person name="Sanguinetti M."/>
            <person name="Schuetze T."/>
            <person name="Sepcic K."/>
            <person name="Shelest E."/>
            <person name="Sherlock G."/>
            <person name="Sophianopoulou V."/>
            <person name="Squina F.M."/>
            <person name="Sun H."/>
            <person name="Susca A."/>
            <person name="Todd R.B."/>
            <person name="Tsang A."/>
            <person name="Unkles S.E."/>
            <person name="van de Wiele N."/>
            <person name="van Rossen-Uffink D."/>
            <person name="Oliveira J.V."/>
            <person name="Vesth T.C."/>
            <person name="Visser J."/>
            <person name="Yu J.-H."/>
            <person name="Zhou M."/>
            <person name="Andersen M.R."/>
            <person name="Archer D.B."/>
            <person name="Baker S.E."/>
            <person name="Benoit I."/>
            <person name="Brakhage A.A."/>
            <person name="Braus G.H."/>
            <person name="Fischer R."/>
            <person name="Frisvad J.C."/>
            <person name="Goldman G.H."/>
            <person name="Houbraken J."/>
            <person name="Oakley B."/>
            <person name="Pocsi I."/>
            <person name="Scazzocchio C."/>
            <person name="Seiboth B."/>
            <person name="vanKuyk P.A."/>
            <person name="Wortman J."/>
            <person name="Dyer P.S."/>
            <person name="Grigoriev I.V."/>
        </authorList>
    </citation>
    <scope>NUCLEOTIDE SEQUENCE [LARGE SCALE GENOMIC DNA]</scope>
    <source>
        <strain evidence="4">DTO 134E9</strain>
    </source>
</reference>
<dbReference type="GeneID" id="63751366"/>
<dbReference type="InterPro" id="IPR010730">
    <property type="entry name" value="HET"/>
</dbReference>
<evidence type="ECO:0000259" key="2">
    <source>
        <dbReference type="Pfam" id="PF06985"/>
    </source>
</evidence>
<evidence type="ECO:0000313" key="3">
    <source>
        <dbReference type="EMBL" id="OJJ36060.1"/>
    </source>
</evidence>